<reference evidence="1 2" key="1">
    <citation type="submission" date="2017-07" db="EMBL/GenBank/DDBJ databases">
        <title>Draft Genome Sequences of Select Purple Nonsulfur Bacteria.</title>
        <authorList>
            <person name="Lasarre B."/>
            <person name="Mckinlay J.B."/>
        </authorList>
    </citation>
    <scope>NUCLEOTIDE SEQUENCE [LARGE SCALE GENOMIC DNA]</scope>
    <source>
        <strain evidence="1 2">DSM 11907</strain>
    </source>
</reference>
<proteinExistence type="predicted"/>
<organism evidence="1 2">
    <name type="scientific">Rhodoplanes elegans</name>
    <dbReference type="NCBI Taxonomy" id="29408"/>
    <lineage>
        <taxon>Bacteria</taxon>
        <taxon>Pseudomonadati</taxon>
        <taxon>Pseudomonadota</taxon>
        <taxon>Alphaproteobacteria</taxon>
        <taxon>Hyphomicrobiales</taxon>
        <taxon>Nitrobacteraceae</taxon>
        <taxon>Rhodoplanes</taxon>
    </lineage>
</organism>
<dbReference type="OrthoDB" id="6193797at2"/>
<evidence type="ECO:0000313" key="2">
    <source>
        <dbReference type="Proteomes" id="UP000248863"/>
    </source>
</evidence>
<dbReference type="AlphaFoldDB" id="A0A327KUC0"/>
<dbReference type="Gene3D" id="3.40.50.2000">
    <property type="entry name" value="Glycogen Phosphorylase B"/>
    <property type="match status" value="1"/>
</dbReference>
<comment type="caution">
    <text evidence="1">The sequence shown here is derived from an EMBL/GenBank/DDBJ whole genome shotgun (WGS) entry which is preliminary data.</text>
</comment>
<dbReference type="Proteomes" id="UP000248863">
    <property type="component" value="Unassembled WGS sequence"/>
</dbReference>
<evidence type="ECO:0000313" key="1">
    <source>
        <dbReference type="EMBL" id="RAI41554.1"/>
    </source>
</evidence>
<dbReference type="EMBL" id="NPEU01000015">
    <property type="protein sequence ID" value="RAI41554.1"/>
    <property type="molecule type" value="Genomic_DNA"/>
</dbReference>
<dbReference type="SUPFAM" id="SSF53756">
    <property type="entry name" value="UDP-Glycosyltransferase/glycogen phosphorylase"/>
    <property type="match status" value="1"/>
</dbReference>
<keyword evidence="2" id="KW-1185">Reference proteome</keyword>
<gene>
    <name evidence="1" type="ORF">CH338_02880</name>
</gene>
<protein>
    <submittedName>
        <fullName evidence="1">Uncharacterized protein</fullName>
    </submittedName>
</protein>
<name>A0A327KUC0_9BRAD</name>
<sequence length="176" mass="19413">MPSRIGFVWKAGGWDPGRSIPTELMKDLFQRLMSRGVTPCILQRGLSASELTALPATDIGSDDVLITARRMRSLDLIVSVDTMPAHLAGALGLPCVTLLKNDCDWRWSTERDDTPWYPSMRLLRRRAGEDWQHVLDRLAVILITAVPIAATPITTVASSAHGSGNHRSEQTLAKRT</sequence>
<accession>A0A327KUC0</accession>